<organism evidence="1 2">
    <name type="scientific">Alteribacter keqinensis</name>
    <dbReference type="NCBI Taxonomy" id="2483800"/>
    <lineage>
        <taxon>Bacteria</taxon>
        <taxon>Bacillati</taxon>
        <taxon>Bacillota</taxon>
        <taxon>Bacilli</taxon>
        <taxon>Bacillales</taxon>
        <taxon>Bacillaceae</taxon>
        <taxon>Alteribacter</taxon>
    </lineage>
</organism>
<dbReference type="RefSeq" id="WP_122896098.1">
    <property type="nucleotide sequence ID" value="NZ_RHIB01000001.1"/>
</dbReference>
<proteinExistence type="predicted"/>
<keyword evidence="2" id="KW-1185">Reference proteome</keyword>
<name>A0A3M7TT04_9BACI</name>
<dbReference type="Proteomes" id="UP000278746">
    <property type="component" value="Unassembled WGS sequence"/>
</dbReference>
<comment type="caution">
    <text evidence="1">The sequence shown here is derived from an EMBL/GenBank/DDBJ whole genome shotgun (WGS) entry which is preliminary data.</text>
</comment>
<dbReference type="EMBL" id="RHIB01000001">
    <property type="protein sequence ID" value="RNA68573.1"/>
    <property type="molecule type" value="Genomic_DNA"/>
</dbReference>
<reference evidence="1 2" key="1">
    <citation type="submission" date="2018-10" db="EMBL/GenBank/DDBJ databases">
        <title>Bacillus Keqinensis sp. nov., a moderately halophilic bacterium isolated from a saline-alkaline lake.</title>
        <authorList>
            <person name="Wang H."/>
        </authorList>
    </citation>
    <scope>NUCLEOTIDE SEQUENCE [LARGE SCALE GENOMIC DNA]</scope>
    <source>
        <strain evidence="1 2">KQ-3</strain>
    </source>
</reference>
<gene>
    <name evidence="1" type="ORF">EBO34_00975</name>
</gene>
<accession>A0A3M7TT04</accession>
<dbReference type="AlphaFoldDB" id="A0A3M7TT04"/>
<evidence type="ECO:0000313" key="1">
    <source>
        <dbReference type="EMBL" id="RNA68573.1"/>
    </source>
</evidence>
<evidence type="ECO:0000313" key="2">
    <source>
        <dbReference type="Proteomes" id="UP000278746"/>
    </source>
</evidence>
<sequence>MEKWVVALTILSLHVFLSGYAHIEKEVAAENCGVIETMLHITVEDERAEALMDELPDLFNSYASYEVWITEEEGFTTVSMTAGLYETDIAAALSHYETEIAGYSSAVRKICRFTMLKT</sequence>
<protein>
    <submittedName>
        <fullName evidence="1">Uncharacterized protein</fullName>
    </submittedName>
</protein>